<organism evidence="7 8">
    <name type="scientific">Coniophora puteana (strain RWD-64-598)</name>
    <name type="common">Brown rot fungus</name>
    <dbReference type="NCBI Taxonomy" id="741705"/>
    <lineage>
        <taxon>Eukaryota</taxon>
        <taxon>Fungi</taxon>
        <taxon>Dikarya</taxon>
        <taxon>Basidiomycota</taxon>
        <taxon>Agaricomycotina</taxon>
        <taxon>Agaricomycetes</taxon>
        <taxon>Agaricomycetidae</taxon>
        <taxon>Boletales</taxon>
        <taxon>Coniophorineae</taxon>
        <taxon>Coniophoraceae</taxon>
        <taxon>Coniophora</taxon>
    </lineage>
</organism>
<feature type="domain" description="Myb-like" evidence="5">
    <location>
        <begin position="231"/>
        <end position="283"/>
    </location>
</feature>
<dbReference type="Gene3D" id="1.10.10.60">
    <property type="entry name" value="Homeodomain-like"/>
    <property type="match status" value="4"/>
</dbReference>
<reference evidence="8" key="1">
    <citation type="journal article" date="2012" name="Science">
        <title>The Paleozoic origin of enzymatic lignin decomposition reconstructed from 31 fungal genomes.</title>
        <authorList>
            <person name="Floudas D."/>
            <person name="Binder M."/>
            <person name="Riley R."/>
            <person name="Barry K."/>
            <person name="Blanchette R.A."/>
            <person name="Henrissat B."/>
            <person name="Martinez A.T."/>
            <person name="Otillar R."/>
            <person name="Spatafora J.W."/>
            <person name="Yadav J.S."/>
            <person name="Aerts A."/>
            <person name="Benoit I."/>
            <person name="Boyd A."/>
            <person name="Carlson A."/>
            <person name="Copeland A."/>
            <person name="Coutinho P.M."/>
            <person name="de Vries R.P."/>
            <person name="Ferreira P."/>
            <person name="Findley K."/>
            <person name="Foster B."/>
            <person name="Gaskell J."/>
            <person name="Glotzer D."/>
            <person name="Gorecki P."/>
            <person name="Heitman J."/>
            <person name="Hesse C."/>
            <person name="Hori C."/>
            <person name="Igarashi K."/>
            <person name="Jurgens J.A."/>
            <person name="Kallen N."/>
            <person name="Kersten P."/>
            <person name="Kohler A."/>
            <person name="Kuees U."/>
            <person name="Kumar T.K.A."/>
            <person name="Kuo A."/>
            <person name="LaButti K."/>
            <person name="Larrondo L.F."/>
            <person name="Lindquist E."/>
            <person name="Ling A."/>
            <person name="Lombard V."/>
            <person name="Lucas S."/>
            <person name="Lundell T."/>
            <person name="Martin R."/>
            <person name="McLaughlin D.J."/>
            <person name="Morgenstern I."/>
            <person name="Morin E."/>
            <person name="Murat C."/>
            <person name="Nagy L.G."/>
            <person name="Nolan M."/>
            <person name="Ohm R.A."/>
            <person name="Patyshakuliyeva A."/>
            <person name="Rokas A."/>
            <person name="Ruiz-Duenas F.J."/>
            <person name="Sabat G."/>
            <person name="Salamov A."/>
            <person name="Samejima M."/>
            <person name="Schmutz J."/>
            <person name="Slot J.C."/>
            <person name="St John F."/>
            <person name="Stenlid J."/>
            <person name="Sun H."/>
            <person name="Sun S."/>
            <person name="Syed K."/>
            <person name="Tsang A."/>
            <person name="Wiebenga A."/>
            <person name="Young D."/>
            <person name="Pisabarro A."/>
            <person name="Eastwood D.C."/>
            <person name="Martin F."/>
            <person name="Cullen D."/>
            <person name="Grigoriev I.V."/>
            <person name="Hibbett D.S."/>
        </authorList>
    </citation>
    <scope>NUCLEOTIDE SEQUENCE [LARGE SCALE GENOMIC DNA]</scope>
    <source>
        <strain evidence="8">RWD-64-598 SS2</strain>
    </source>
</reference>
<dbReference type="CDD" id="cd00167">
    <property type="entry name" value="SANT"/>
    <property type="match status" value="3"/>
</dbReference>
<dbReference type="OrthoDB" id="2143914at2759"/>
<dbReference type="InterPro" id="IPR051575">
    <property type="entry name" value="Myb-like_DNA-bd"/>
</dbReference>
<dbReference type="SUPFAM" id="SSF46689">
    <property type="entry name" value="Homeodomain-like"/>
    <property type="match status" value="4"/>
</dbReference>
<dbReference type="PANTHER" id="PTHR46621">
    <property type="entry name" value="SNRNA-ACTIVATING PROTEIN COMPLEX SUBUNIT 4"/>
    <property type="match status" value="1"/>
</dbReference>
<feature type="domain" description="Myb-like" evidence="5">
    <location>
        <begin position="77"/>
        <end position="123"/>
    </location>
</feature>
<dbReference type="PROSITE" id="PS51294">
    <property type="entry name" value="HTH_MYB"/>
    <property type="match status" value="3"/>
</dbReference>
<evidence type="ECO:0000256" key="2">
    <source>
        <dbReference type="ARBA" id="ARBA00023125"/>
    </source>
</evidence>
<dbReference type="Pfam" id="PF00249">
    <property type="entry name" value="Myb_DNA-binding"/>
    <property type="match status" value="2"/>
</dbReference>
<evidence type="ECO:0000256" key="1">
    <source>
        <dbReference type="ARBA" id="ARBA00023015"/>
    </source>
</evidence>
<feature type="domain" description="HTH myb-type" evidence="6">
    <location>
        <begin position="127"/>
        <end position="179"/>
    </location>
</feature>
<evidence type="ECO:0000259" key="6">
    <source>
        <dbReference type="PROSITE" id="PS51294"/>
    </source>
</evidence>
<feature type="domain" description="HTH myb-type" evidence="6">
    <location>
        <begin position="180"/>
        <end position="234"/>
    </location>
</feature>
<gene>
    <name evidence="7" type="ORF">CONPUDRAFT_103837</name>
</gene>
<dbReference type="RefSeq" id="XP_007768166.1">
    <property type="nucleotide sequence ID" value="XM_007769976.1"/>
</dbReference>
<dbReference type="InterPro" id="IPR001005">
    <property type="entry name" value="SANT/Myb"/>
</dbReference>
<sequence length="302" mass="34692">MKSKELEFLADGVKAEARRLNILDMRSGQNEQGDSSTAREVDYDKVNWERVAERVSSVSMTTRSAKECEIKWKGDRQPSVNRSNWKPDETFRMRTLVSSYGEQQIDWVKVAEQLGTGRTPIDCMRHSHTRKGHFWTTAYDARLREAVEKYGVNNWHLVASYVSENASPQQCIQRYSRTLDPAIKRGAWSSEEDERLRKTVQIYGQSWIDVALFIPGRTNDQCRERWSSHHDPAIHKADWTEDEDKRLQDAIAKLSDLNWGKIAELVGHGKTQDMCRVRYHTLFPASRLSSSPDTPESGTSAA</sequence>
<dbReference type="GO" id="GO:0042795">
    <property type="term" value="P:snRNA transcription by RNA polymerase II"/>
    <property type="evidence" value="ECO:0007669"/>
    <property type="project" value="TreeGrafter"/>
</dbReference>
<dbReference type="GeneID" id="19198443"/>
<dbReference type="SMART" id="SM00717">
    <property type="entry name" value="SANT"/>
    <property type="match status" value="4"/>
</dbReference>
<dbReference type="Pfam" id="PF13921">
    <property type="entry name" value="Myb_DNA-bind_6"/>
    <property type="match status" value="1"/>
</dbReference>
<name>A0A5M3MTQ1_CONPW</name>
<dbReference type="PROSITE" id="PS50090">
    <property type="entry name" value="MYB_LIKE"/>
    <property type="match status" value="4"/>
</dbReference>
<keyword evidence="1" id="KW-0805">Transcription regulation</keyword>
<dbReference type="GO" id="GO:0019185">
    <property type="term" value="C:snRNA-activating protein complex"/>
    <property type="evidence" value="ECO:0007669"/>
    <property type="project" value="TreeGrafter"/>
</dbReference>
<dbReference type="OMA" id="VNDWIDI"/>
<protein>
    <recommendedName>
        <fullName evidence="9">Homeodomain-like protein</fullName>
    </recommendedName>
</protein>
<evidence type="ECO:0000259" key="5">
    <source>
        <dbReference type="PROSITE" id="PS50090"/>
    </source>
</evidence>
<evidence type="ECO:0000313" key="7">
    <source>
        <dbReference type="EMBL" id="EIW82533.1"/>
    </source>
</evidence>
<evidence type="ECO:0000313" key="8">
    <source>
        <dbReference type="Proteomes" id="UP000053558"/>
    </source>
</evidence>
<feature type="domain" description="HTH myb-type" evidence="6">
    <location>
        <begin position="236"/>
        <end position="287"/>
    </location>
</feature>
<keyword evidence="4" id="KW-0539">Nucleus</keyword>
<dbReference type="InterPro" id="IPR017930">
    <property type="entry name" value="Myb_dom"/>
</dbReference>
<dbReference type="GO" id="GO:0042796">
    <property type="term" value="P:snRNA transcription by RNA polymerase III"/>
    <property type="evidence" value="ECO:0007669"/>
    <property type="project" value="TreeGrafter"/>
</dbReference>
<dbReference type="GO" id="GO:0000978">
    <property type="term" value="F:RNA polymerase II cis-regulatory region sequence-specific DNA binding"/>
    <property type="evidence" value="ECO:0007669"/>
    <property type="project" value="TreeGrafter"/>
</dbReference>
<dbReference type="AlphaFoldDB" id="A0A5M3MTQ1"/>
<comment type="caution">
    <text evidence="7">The sequence shown here is derived from an EMBL/GenBank/DDBJ whole genome shotgun (WGS) entry which is preliminary data.</text>
</comment>
<keyword evidence="8" id="KW-1185">Reference proteome</keyword>
<proteinExistence type="predicted"/>
<keyword evidence="3" id="KW-0804">Transcription</keyword>
<evidence type="ECO:0000256" key="4">
    <source>
        <dbReference type="ARBA" id="ARBA00023242"/>
    </source>
</evidence>
<dbReference type="GO" id="GO:0001006">
    <property type="term" value="F:RNA polymerase III type 3 promoter sequence-specific DNA binding"/>
    <property type="evidence" value="ECO:0007669"/>
    <property type="project" value="TreeGrafter"/>
</dbReference>
<dbReference type="EMBL" id="JH711577">
    <property type="protein sequence ID" value="EIW82533.1"/>
    <property type="molecule type" value="Genomic_DNA"/>
</dbReference>
<dbReference type="KEGG" id="cput:CONPUDRAFT_103837"/>
<feature type="domain" description="Myb-like" evidence="5">
    <location>
        <begin position="135"/>
        <end position="179"/>
    </location>
</feature>
<evidence type="ECO:0000256" key="3">
    <source>
        <dbReference type="ARBA" id="ARBA00023163"/>
    </source>
</evidence>
<keyword evidence="2" id="KW-0238">DNA-binding</keyword>
<dbReference type="Proteomes" id="UP000053558">
    <property type="component" value="Unassembled WGS sequence"/>
</dbReference>
<dbReference type="InterPro" id="IPR009057">
    <property type="entry name" value="Homeodomain-like_sf"/>
</dbReference>
<feature type="domain" description="Myb-like" evidence="5">
    <location>
        <begin position="180"/>
        <end position="230"/>
    </location>
</feature>
<dbReference type="PANTHER" id="PTHR46621:SF1">
    <property type="entry name" value="SNRNA-ACTIVATING PROTEIN COMPLEX SUBUNIT 4"/>
    <property type="match status" value="1"/>
</dbReference>
<accession>A0A5M3MTQ1</accession>
<evidence type="ECO:0008006" key="9">
    <source>
        <dbReference type="Google" id="ProtNLM"/>
    </source>
</evidence>